<evidence type="ECO:0000313" key="1">
    <source>
        <dbReference type="EMBL" id="KAH9498069.1"/>
    </source>
</evidence>
<accession>A0A922HNG3</accession>
<name>A0A922HNG3_DERFA</name>
<dbReference type="InterPro" id="IPR019341">
    <property type="entry name" value="Alpha/Gamma-adaptin-bd_p34"/>
</dbReference>
<proteinExistence type="predicted"/>
<dbReference type="PANTHER" id="PTHR14659:SF1">
    <property type="entry name" value="ALPHA- AND GAMMA-ADAPTIN-BINDING PROTEIN P34"/>
    <property type="match status" value="1"/>
</dbReference>
<comment type="caution">
    <text evidence="1">The sequence shown here is derived from an EMBL/GenBank/DDBJ whole genome shotgun (WGS) entry which is preliminary data.</text>
</comment>
<protein>
    <recommendedName>
        <fullName evidence="3">Alpha-and gamma-adaptin-binding protein p34</fullName>
    </recommendedName>
</protein>
<dbReference type="EMBL" id="ASGP02000007">
    <property type="protein sequence ID" value="KAH9498069.1"/>
    <property type="molecule type" value="Genomic_DNA"/>
</dbReference>
<dbReference type="Pfam" id="PF10199">
    <property type="entry name" value="Adaptin_binding"/>
    <property type="match status" value="1"/>
</dbReference>
<dbReference type="AlphaFoldDB" id="A0A922HNG3"/>
<gene>
    <name evidence="1" type="ORF">DERF_013991</name>
</gene>
<dbReference type="Gene3D" id="3.40.50.11960">
    <property type="match status" value="1"/>
</dbReference>
<dbReference type="Proteomes" id="UP000790347">
    <property type="component" value="Unassembled WGS sequence"/>
</dbReference>
<keyword evidence="2" id="KW-1185">Reference proteome</keyword>
<sequence>MNQSSEMHDSLMFSHLDENLFQGILVVSSTSKLSSSDWIKRIIENSIDKSNLEFRPVLENGEKTLRFDSNNLDLGAKKIAPIQCHCAMLDNKYYTTQIYLVELNEPLELPDRFYDYIHGIIIYMDNNDEHCLNNLDKWTEYIDLMENCAIRILSCENASEQGVVRRIDIQNYCIDKGFELVELAPDDHHIAEQSDADELREQDSFERLYKVIQAYVWPNLNYKEKHSSSYNIISSGSSDTLITQINKLHCGGDETLKCSTNSGLASSSTCHQPGDDEKPNITTEQEADRFESMLSKFTQMKEKASKMEDEAERKRYAEQVAIAFWNSIADDQDEVLFSSDEDPNHVYV</sequence>
<reference evidence="1" key="1">
    <citation type="submission" date="2013-05" db="EMBL/GenBank/DDBJ databases">
        <authorList>
            <person name="Yim A.K.Y."/>
            <person name="Chan T.F."/>
            <person name="Ji K.M."/>
            <person name="Liu X.Y."/>
            <person name="Zhou J.W."/>
            <person name="Li R.Q."/>
            <person name="Yang K.Y."/>
            <person name="Li J."/>
            <person name="Li M."/>
            <person name="Law P.T.W."/>
            <person name="Wu Y.L."/>
            <person name="Cai Z.L."/>
            <person name="Qin H."/>
            <person name="Bao Y."/>
            <person name="Leung R.K.K."/>
            <person name="Ng P.K.S."/>
            <person name="Zou J."/>
            <person name="Zhong X.J."/>
            <person name="Ran P.X."/>
            <person name="Zhong N.S."/>
            <person name="Liu Z.G."/>
            <person name="Tsui S.K.W."/>
        </authorList>
    </citation>
    <scope>NUCLEOTIDE SEQUENCE</scope>
    <source>
        <strain evidence="1">Derf</strain>
        <tissue evidence="1">Whole organism</tissue>
    </source>
</reference>
<evidence type="ECO:0008006" key="3">
    <source>
        <dbReference type="Google" id="ProtNLM"/>
    </source>
</evidence>
<evidence type="ECO:0000313" key="2">
    <source>
        <dbReference type="Proteomes" id="UP000790347"/>
    </source>
</evidence>
<reference evidence="1" key="2">
    <citation type="journal article" date="2022" name="Res Sq">
        <title>Comparative Genomics Reveals Insights into the Divergent Evolution of Astigmatic Mites and Household Pest Adaptations.</title>
        <authorList>
            <person name="Xiong Q."/>
            <person name="Wan A.T.-Y."/>
            <person name="Liu X.-Y."/>
            <person name="Fung C.S.-H."/>
            <person name="Xiao X."/>
            <person name="Malainual N."/>
            <person name="Hou J."/>
            <person name="Wang L."/>
            <person name="Wang M."/>
            <person name="Yang K."/>
            <person name="Cui Y."/>
            <person name="Leung E."/>
            <person name="Nong W."/>
            <person name="Shin S.-K."/>
            <person name="Au S."/>
            <person name="Jeong K.Y."/>
            <person name="Chew F.T."/>
            <person name="Hui J."/>
            <person name="Leung T.F."/>
            <person name="Tungtrongchitr A."/>
            <person name="Zhong N."/>
            <person name="Liu Z."/>
            <person name="Tsui S."/>
        </authorList>
    </citation>
    <scope>NUCLEOTIDE SEQUENCE</scope>
    <source>
        <strain evidence="1">Derf</strain>
        <tissue evidence="1">Whole organism</tissue>
    </source>
</reference>
<dbReference type="PANTHER" id="PTHR14659">
    <property type="entry name" value="ALPHA- AND GAMMA-ADAPTIN-BINDING PROTEIN P34"/>
    <property type="match status" value="1"/>
</dbReference>
<organism evidence="1 2">
    <name type="scientific">Dermatophagoides farinae</name>
    <name type="common">American house dust mite</name>
    <dbReference type="NCBI Taxonomy" id="6954"/>
    <lineage>
        <taxon>Eukaryota</taxon>
        <taxon>Metazoa</taxon>
        <taxon>Ecdysozoa</taxon>
        <taxon>Arthropoda</taxon>
        <taxon>Chelicerata</taxon>
        <taxon>Arachnida</taxon>
        <taxon>Acari</taxon>
        <taxon>Acariformes</taxon>
        <taxon>Sarcoptiformes</taxon>
        <taxon>Astigmata</taxon>
        <taxon>Psoroptidia</taxon>
        <taxon>Analgoidea</taxon>
        <taxon>Pyroglyphidae</taxon>
        <taxon>Dermatophagoidinae</taxon>
        <taxon>Dermatophagoides</taxon>
    </lineage>
</organism>